<evidence type="ECO:0000256" key="1">
    <source>
        <dbReference type="SAM" id="MobiDB-lite"/>
    </source>
</evidence>
<accession>A0A6D2JCU8</accession>
<feature type="region of interest" description="Disordered" evidence="1">
    <location>
        <begin position="168"/>
        <end position="232"/>
    </location>
</feature>
<evidence type="ECO:0000313" key="3">
    <source>
        <dbReference type="Proteomes" id="UP000467841"/>
    </source>
</evidence>
<proteinExistence type="predicted"/>
<feature type="compositionally biased region" description="Acidic residues" evidence="1">
    <location>
        <begin position="11"/>
        <end position="25"/>
    </location>
</feature>
<feature type="region of interest" description="Disordered" evidence="1">
    <location>
        <begin position="1"/>
        <end position="78"/>
    </location>
</feature>
<organism evidence="2 3">
    <name type="scientific">Microthlaspi erraticum</name>
    <dbReference type="NCBI Taxonomy" id="1685480"/>
    <lineage>
        <taxon>Eukaryota</taxon>
        <taxon>Viridiplantae</taxon>
        <taxon>Streptophyta</taxon>
        <taxon>Embryophyta</taxon>
        <taxon>Tracheophyta</taxon>
        <taxon>Spermatophyta</taxon>
        <taxon>Magnoliopsida</taxon>
        <taxon>eudicotyledons</taxon>
        <taxon>Gunneridae</taxon>
        <taxon>Pentapetalae</taxon>
        <taxon>rosids</taxon>
        <taxon>malvids</taxon>
        <taxon>Brassicales</taxon>
        <taxon>Brassicaceae</taxon>
        <taxon>Coluteocarpeae</taxon>
        <taxon>Microthlaspi</taxon>
    </lineage>
</organism>
<keyword evidence="3" id="KW-1185">Reference proteome</keyword>
<evidence type="ECO:0000313" key="2">
    <source>
        <dbReference type="EMBL" id="CAA7037518.1"/>
    </source>
</evidence>
<dbReference type="AlphaFoldDB" id="A0A6D2JCU8"/>
<dbReference type="Proteomes" id="UP000467841">
    <property type="component" value="Unassembled WGS sequence"/>
</dbReference>
<comment type="caution">
    <text evidence="2">The sequence shown here is derived from an EMBL/GenBank/DDBJ whole genome shotgun (WGS) entry which is preliminary data.</text>
</comment>
<reference evidence="2" key="1">
    <citation type="submission" date="2020-01" db="EMBL/GenBank/DDBJ databases">
        <authorList>
            <person name="Mishra B."/>
        </authorList>
    </citation>
    <scope>NUCLEOTIDE SEQUENCE [LARGE SCALE GENOMIC DNA]</scope>
</reference>
<name>A0A6D2JCU8_9BRAS</name>
<protein>
    <submittedName>
        <fullName evidence="2">Uncharacterized protein</fullName>
    </submittedName>
</protein>
<gene>
    <name evidence="2" type="ORF">MERR_LOCUS24753</name>
</gene>
<dbReference type="EMBL" id="CACVBM020001176">
    <property type="protein sequence ID" value="CAA7037518.1"/>
    <property type="molecule type" value="Genomic_DNA"/>
</dbReference>
<sequence length="232" mass="25605">MPDDIQPGGDDSNDGDNEEGDNEEDEHNHIPDPFIQQLNNQQPMPNYEEEYEPDQPQDHEGMDENADEGNSDSPDIAMTPLELMQRCETEAQAQRKRRFMNALVVDLIRDEEERLQASPTVHGEHFATQAAEALEVLTPPRENPLDEGGNLQEYGSFLEFDVLEALQSEPSKKKARLSGDKEAASSSYHLGNNDEPNALGKLQADYTDSGADSPDTTPQDRGAVGPVPPPVP</sequence>